<organism evidence="1 2">
    <name type="scientific">Cinara cedri</name>
    <dbReference type="NCBI Taxonomy" id="506608"/>
    <lineage>
        <taxon>Eukaryota</taxon>
        <taxon>Metazoa</taxon>
        <taxon>Ecdysozoa</taxon>
        <taxon>Arthropoda</taxon>
        <taxon>Hexapoda</taxon>
        <taxon>Insecta</taxon>
        <taxon>Pterygota</taxon>
        <taxon>Neoptera</taxon>
        <taxon>Paraneoptera</taxon>
        <taxon>Hemiptera</taxon>
        <taxon>Sternorrhyncha</taxon>
        <taxon>Aphidomorpha</taxon>
        <taxon>Aphidoidea</taxon>
        <taxon>Aphididae</taxon>
        <taxon>Lachninae</taxon>
        <taxon>Cinara</taxon>
    </lineage>
</organism>
<dbReference type="AlphaFoldDB" id="A0A5E4NE42"/>
<protein>
    <submittedName>
        <fullName evidence="1">Uncharacterized protein</fullName>
    </submittedName>
</protein>
<evidence type="ECO:0000313" key="2">
    <source>
        <dbReference type="Proteomes" id="UP000325440"/>
    </source>
</evidence>
<sequence>MDACARENVATTLQQHCAFGVDPALYTILFILQVSGVTKVSFCFCSSEYFKFQFFKMSHTA</sequence>
<gene>
    <name evidence="1" type="ORF">CINCED_3A017729</name>
</gene>
<proteinExistence type="predicted"/>
<name>A0A5E4NE42_9HEMI</name>
<keyword evidence="2" id="KW-1185">Reference proteome</keyword>
<dbReference type="OrthoDB" id="417450at2759"/>
<reference evidence="1 2" key="1">
    <citation type="submission" date="2019-08" db="EMBL/GenBank/DDBJ databases">
        <authorList>
            <person name="Alioto T."/>
            <person name="Alioto T."/>
            <person name="Gomez Garrido J."/>
        </authorList>
    </citation>
    <scope>NUCLEOTIDE SEQUENCE [LARGE SCALE GENOMIC DNA]</scope>
</reference>
<evidence type="ECO:0000313" key="1">
    <source>
        <dbReference type="EMBL" id="VVC42014.1"/>
    </source>
</evidence>
<dbReference type="Proteomes" id="UP000325440">
    <property type="component" value="Unassembled WGS sequence"/>
</dbReference>
<dbReference type="EMBL" id="CABPRJ010001934">
    <property type="protein sequence ID" value="VVC42014.1"/>
    <property type="molecule type" value="Genomic_DNA"/>
</dbReference>
<accession>A0A5E4NE42</accession>